<accession>A0A0F9F579</accession>
<gene>
    <name evidence="1" type="ORF">LCGC14_1994910</name>
</gene>
<comment type="caution">
    <text evidence="1">The sequence shown here is derived from an EMBL/GenBank/DDBJ whole genome shotgun (WGS) entry which is preliminary data.</text>
</comment>
<organism evidence="1">
    <name type="scientific">marine sediment metagenome</name>
    <dbReference type="NCBI Taxonomy" id="412755"/>
    <lineage>
        <taxon>unclassified sequences</taxon>
        <taxon>metagenomes</taxon>
        <taxon>ecological metagenomes</taxon>
    </lineage>
</organism>
<protein>
    <submittedName>
        <fullName evidence="1">Uncharacterized protein</fullName>
    </submittedName>
</protein>
<name>A0A0F9F579_9ZZZZ</name>
<dbReference type="AlphaFoldDB" id="A0A0F9F579"/>
<proteinExistence type="predicted"/>
<evidence type="ECO:0000313" key="1">
    <source>
        <dbReference type="EMBL" id="KKL81423.1"/>
    </source>
</evidence>
<dbReference type="EMBL" id="LAZR01022567">
    <property type="protein sequence ID" value="KKL81423.1"/>
    <property type="molecule type" value="Genomic_DNA"/>
</dbReference>
<sequence length="78" mass="8872">MTSNLKTIKRLAKTYDVGVSTSTRGGRRVICLRGFLSAVEACSREVKGYWVEKTPSGFYLYSERANWTKTMSSKVERK</sequence>
<reference evidence="1" key="1">
    <citation type="journal article" date="2015" name="Nature">
        <title>Complex archaea that bridge the gap between prokaryotes and eukaryotes.</title>
        <authorList>
            <person name="Spang A."/>
            <person name="Saw J.H."/>
            <person name="Jorgensen S.L."/>
            <person name="Zaremba-Niedzwiedzka K."/>
            <person name="Martijn J."/>
            <person name="Lind A.E."/>
            <person name="van Eijk R."/>
            <person name="Schleper C."/>
            <person name="Guy L."/>
            <person name="Ettema T.J."/>
        </authorList>
    </citation>
    <scope>NUCLEOTIDE SEQUENCE</scope>
</reference>